<proteinExistence type="predicted"/>
<keyword evidence="1" id="KW-0732">Signal</keyword>
<organism evidence="2 3">
    <name type="scientific">Ambrosia artemisiifolia</name>
    <name type="common">Common ragweed</name>
    <dbReference type="NCBI Taxonomy" id="4212"/>
    <lineage>
        <taxon>Eukaryota</taxon>
        <taxon>Viridiplantae</taxon>
        <taxon>Streptophyta</taxon>
        <taxon>Embryophyta</taxon>
        <taxon>Tracheophyta</taxon>
        <taxon>Spermatophyta</taxon>
        <taxon>Magnoliopsida</taxon>
        <taxon>eudicotyledons</taxon>
        <taxon>Gunneridae</taxon>
        <taxon>Pentapetalae</taxon>
        <taxon>asterids</taxon>
        <taxon>campanulids</taxon>
        <taxon>Asterales</taxon>
        <taxon>Asteraceae</taxon>
        <taxon>Asteroideae</taxon>
        <taxon>Heliantheae alliance</taxon>
        <taxon>Heliantheae</taxon>
        <taxon>Ambrosia</taxon>
    </lineage>
</organism>
<reference evidence="2" key="1">
    <citation type="submission" date="2022-06" db="EMBL/GenBank/DDBJ databases">
        <title>Uncovering the hologenomic basis of an extraordinary plant invasion.</title>
        <authorList>
            <person name="Bieker V.C."/>
            <person name="Martin M.D."/>
            <person name="Gilbert T."/>
            <person name="Hodgins K."/>
            <person name="Battlay P."/>
            <person name="Petersen B."/>
            <person name="Wilson J."/>
        </authorList>
    </citation>
    <scope>NUCLEOTIDE SEQUENCE</scope>
    <source>
        <strain evidence="2">AA19_3_7</strain>
        <tissue evidence="2">Leaf</tissue>
    </source>
</reference>
<gene>
    <name evidence="2" type="ORF">M8C21_017603</name>
</gene>
<accession>A0AAD5G645</accession>
<sequence>MYHLCFLLLATFLFSPNNCPPFKSYRENRNPLNHRHRNHCYRLR</sequence>
<evidence type="ECO:0000313" key="2">
    <source>
        <dbReference type="EMBL" id="KAI7728936.1"/>
    </source>
</evidence>
<feature type="chain" id="PRO_5041939622" evidence="1">
    <location>
        <begin position="20"/>
        <end position="44"/>
    </location>
</feature>
<protein>
    <submittedName>
        <fullName evidence="2">Uncharacterized protein</fullName>
    </submittedName>
</protein>
<name>A0AAD5G645_AMBAR</name>
<evidence type="ECO:0000313" key="3">
    <source>
        <dbReference type="Proteomes" id="UP001206925"/>
    </source>
</evidence>
<evidence type="ECO:0000256" key="1">
    <source>
        <dbReference type="SAM" id="SignalP"/>
    </source>
</evidence>
<dbReference type="AlphaFoldDB" id="A0AAD5G645"/>
<dbReference type="EMBL" id="JAMZMK010011113">
    <property type="protein sequence ID" value="KAI7728936.1"/>
    <property type="molecule type" value="Genomic_DNA"/>
</dbReference>
<comment type="caution">
    <text evidence="2">The sequence shown here is derived from an EMBL/GenBank/DDBJ whole genome shotgun (WGS) entry which is preliminary data.</text>
</comment>
<feature type="signal peptide" evidence="1">
    <location>
        <begin position="1"/>
        <end position="19"/>
    </location>
</feature>
<dbReference type="Proteomes" id="UP001206925">
    <property type="component" value="Unassembled WGS sequence"/>
</dbReference>
<keyword evidence="3" id="KW-1185">Reference proteome</keyword>